<feature type="transmembrane region" description="Helical" evidence="5">
    <location>
        <begin position="323"/>
        <end position="341"/>
    </location>
</feature>
<reference evidence="8" key="1">
    <citation type="journal article" date="2019" name="Int. J. Syst. Evol. Microbiol.">
        <title>The Global Catalogue of Microorganisms (GCM) 10K type strain sequencing project: providing services to taxonomists for standard genome sequencing and annotation.</title>
        <authorList>
            <consortium name="The Broad Institute Genomics Platform"/>
            <consortium name="The Broad Institute Genome Sequencing Center for Infectious Disease"/>
            <person name="Wu L."/>
            <person name="Ma J."/>
        </authorList>
    </citation>
    <scope>NUCLEOTIDE SEQUENCE [LARGE SCALE GENOMIC DNA]</scope>
    <source>
        <strain evidence="8">CGMCC 4.7382</strain>
    </source>
</reference>
<sequence length="380" mass="37922">MTPYLAFAGLGVFWGIWGATLPLLRSQAGVTDGEFGTALLFVGAGALPAMLVSGRLIDVLGLRVAGAMLAILGLSGVVVAGAAADFATLCAAIFLVGAASGATDVAINALAATVERNTGRPVVSRSHAAFSLTVAAVSLGAGGLGTLTENLFVNFTAGAVASLVLAYTVHAWAGGRPAPSESPKESAAPGPLALSVVPLLAVGVIGALAFASENAYQSWGAVLLTDEYLAIPAVASLAPAAFAALAALTRFLAAETARTRPMTTVVLGAVLATVGGVVVVAAPSLWTAMLGIAAAAVGTAVLFPTLVSYGLRSVPERSRGRATSAITSVAYLGFLLSPAYVGFLADASSVREAFLGVAALTTALVALVPVLPTLRRRNLL</sequence>
<dbReference type="PROSITE" id="PS50850">
    <property type="entry name" value="MFS"/>
    <property type="match status" value="1"/>
</dbReference>
<feature type="transmembrane region" description="Helical" evidence="5">
    <location>
        <begin position="128"/>
        <end position="145"/>
    </location>
</feature>
<keyword evidence="8" id="KW-1185">Reference proteome</keyword>
<dbReference type="PANTHER" id="PTHR23514">
    <property type="entry name" value="BYPASS OF STOP CODON PROTEIN 6"/>
    <property type="match status" value="1"/>
</dbReference>
<dbReference type="RefSeq" id="WP_379871563.1">
    <property type="nucleotide sequence ID" value="NZ_JBHTBH010000006.1"/>
</dbReference>
<comment type="subcellular location">
    <subcellularLocation>
        <location evidence="1">Cell membrane</location>
        <topology evidence="1">Multi-pass membrane protein</topology>
    </subcellularLocation>
</comment>
<protein>
    <submittedName>
        <fullName evidence="7">MFS transporter</fullName>
    </submittedName>
</protein>
<evidence type="ECO:0000256" key="2">
    <source>
        <dbReference type="ARBA" id="ARBA00022692"/>
    </source>
</evidence>
<dbReference type="Proteomes" id="UP001596540">
    <property type="component" value="Unassembled WGS sequence"/>
</dbReference>
<accession>A0ABW2KIA8</accession>
<comment type="caution">
    <text evidence="7">The sequence shown here is derived from an EMBL/GenBank/DDBJ whole genome shotgun (WGS) entry which is preliminary data.</text>
</comment>
<proteinExistence type="predicted"/>
<evidence type="ECO:0000256" key="4">
    <source>
        <dbReference type="ARBA" id="ARBA00023136"/>
    </source>
</evidence>
<keyword evidence="3 5" id="KW-1133">Transmembrane helix</keyword>
<evidence type="ECO:0000256" key="3">
    <source>
        <dbReference type="ARBA" id="ARBA00022989"/>
    </source>
</evidence>
<evidence type="ECO:0000256" key="5">
    <source>
        <dbReference type="SAM" id="Phobius"/>
    </source>
</evidence>
<dbReference type="InterPro" id="IPR036259">
    <property type="entry name" value="MFS_trans_sf"/>
</dbReference>
<dbReference type="Pfam" id="PF07690">
    <property type="entry name" value="MFS_1"/>
    <property type="match status" value="1"/>
</dbReference>
<keyword evidence="4 5" id="KW-0472">Membrane</keyword>
<dbReference type="InterPro" id="IPR051788">
    <property type="entry name" value="MFS_Transporter"/>
</dbReference>
<dbReference type="InterPro" id="IPR011701">
    <property type="entry name" value="MFS"/>
</dbReference>
<feature type="transmembrane region" description="Helical" evidence="5">
    <location>
        <begin position="292"/>
        <end position="311"/>
    </location>
</feature>
<gene>
    <name evidence="7" type="ORF">ACFQRF_14260</name>
</gene>
<feature type="transmembrane region" description="Helical" evidence="5">
    <location>
        <begin position="353"/>
        <end position="374"/>
    </location>
</feature>
<name>A0ABW2KIA8_9ACTN</name>
<feature type="transmembrane region" description="Helical" evidence="5">
    <location>
        <begin position="192"/>
        <end position="211"/>
    </location>
</feature>
<evidence type="ECO:0000313" key="8">
    <source>
        <dbReference type="Proteomes" id="UP001596540"/>
    </source>
</evidence>
<evidence type="ECO:0000313" key="7">
    <source>
        <dbReference type="EMBL" id="MFC7328909.1"/>
    </source>
</evidence>
<keyword evidence="2 5" id="KW-0812">Transmembrane</keyword>
<feature type="transmembrane region" description="Helical" evidence="5">
    <location>
        <begin position="34"/>
        <end position="53"/>
    </location>
</feature>
<feature type="transmembrane region" description="Helical" evidence="5">
    <location>
        <begin position="151"/>
        <end position="172"/>
    </location>
</feature>
<feature type="transmembrane region" description="Helical" evidence="5">
    <location>
        <begin position="60"/>
        <end position="80"/>
    </location>
</feature>
<dbReference type="PANTHER" id="PTHR23514:SF13">
    <property type="entry name" value="INNER MEMBRANE PROTEIN YBJJ"/>
    <property type="match status" value="1"/>
</dbReference>
<dbReference type="EMBL" id="JBHTBH010000006">
    <property type="protein sequence ID" value="MFC7328909.1"/>
    <property type="molecule type" value="Genomic_DNA"/>
</dbReference>
<dbReference type="Gene3D" id="1.20.1250.20">
    <property type="entry name" value="MFS general substrate transporter like domains"/>
    <property type="match status" value="1"/>
</dbReference>
<evidence type="ECO:0000256" key="1">
    <source>
        <dbReference type="ARBA" id="ARBA00004651"/>
    </source>
</evidence>
<organism evidence="7 8">
    <name type="scientific">Marinactinospora rubrisoli</name>
    <dbReference type="NCBI Taxonomy" id="2715399"/>
    <lineage>
        <taxon>Bacteria</taxon>
        <taxon>Bacillati</taxon>
        <taxon>Actinomycetota</taxon>
        <taxon>Actinomycetes</taxon>
        <taxon>Streptosporangiales</taxon>
        <taxon>Nocardiopsidaceae</taxon>
        <taxon>Marinactinospora</taxon>
    </lineage>
</organism>
<feature type="transmembrane region" description="Helical" evidence="5">
    <location>
        <begin position="86"/>
        <end position="107"/>
    </location>
</feature>
<dbReference type="SUPFAM" id="SSF103473">
    <property type="entry name" value="MFS general substrate transporter"/>
    <property type="match status" value="1"/>
</dbReference>
<feature type="transmembrane region" description="Helical" evidence="5">
    <location>
        <begin position="231"/>
        <end position="253"/>
    </location>
</feature>
<dbReference type="InterPro" id="IPR020846">
    <property type="entry name" value="MFS_dom"/>
</dbReference>
<feature type="domain" description="Major facilitator superfamily (MFS) profile" evidence="6">
    <location>
        <begin position="190"/>
        <end position="380"/>
    </location>
</feature>
<evidence type="ECO:0000259" key="6">
    <source>
        <dbReference type="PROSITE" id="PS50850"/>
    </source>
</evidence>
<feature type="transmembrane region" description="Helical" evidence="5">
    <location>
        <begin position="265"/>
        <end position="286"/>
    </location>
</feature>